<feature type="signal peptide" evidence="1">
    <location>
        <begin position="1"/>
        <end position="32"/>
    </location>
</feature>
<dbReference type="WBParaSite" id="ACRNAN_scaffold2390.g16995.t1">
    <property type="protein sequence ID" value="ACRNAN_scaffold2390.g16995.t1"/>
    <property type="gene ID" value="ACRNAN_scaffold2390.g16995"/>
</dbReference>
<evidence type="ECO:0000313" key="2">
    <source>
        <dbReference type="Proteomes" id="UP000887540"/>
    </source>
</evidence>
<evidence type="ECO:0000256" key="1">
    <source>
        <dbReference type="SAM" id="SignalP"/>
    </source>
</evidence>
<keyword evidence="2" id="KW-1185">Reference proteome</keyword>
<proteinExistence type="predicted"/>
<dbReference type="Proteomes" id="UP000887540">
    <property type="component" value="Unplaced"/>
</dbReference>
<feature type="chain" id="PRO_5036926835" evidence="1">
    <location>
        <begin position="33"/>
        <end position="125"/>
    </location>
</feature>
<accession>A0A914DDE4</accession>
<name>A0A914DDE4_9BILA</name>
<sequence length="125" mass="14341">MLQFLFSMSMKYSMLVVVVVCVCSIIIGSVQSAAVPQIANETPARAIRNMEDGGVDPNRYFIKIKKWYNSGIGQDSLNHASPFEEPQWFRQMGQFLANEKRMDDKFMADSLNLNPGRLEWNFNRL</sequence>
<reference evidence="3" key="1">
    <citation type="submission" date="2022-11" db="UniProtKB">
        <authorList>
            <consortium name="WormBaseParasite"/>
        </authorList>
    </citation>
    <scope>IDENTIFICATION</scope>
</reference>
<keyword evidence="1" id="KW-0732">Signal</keyword>
<dbReference type="AlphaFoldDB" id="A0A914DDE4"/>
<evidence type="ECO:0000313" key="3">
    <source>
        <dbReference type="WBParaSite" id="ACRNAN_scaffold2390.g16995.t1"/>
    </source>
</evidence>
<organism evidence="2 3">
    <name type="scientific">Acrobeloides nanus</name>
    <dbReference type="NCBI Taxonomy" id="290746"/>
    <lineage>
        <taxon>Eukaryota</taxon>
        <taxon>Metazoa</taxon>
        <taxon>Ecdysozoa</taxon>
        <taxon>Nematoda</taxon>
        <taxon>Chromadorea</taxon>
        <taxon>Rhabditida</taxon>
        <taxon>Tylenchina</taxon>
        <taxon>Cephalobomorpha</taxon>
        <taxon>Cephaloboidea</taxon>
        <taxon>Cephalobidae</taxon>
        <taxon>Acrobeloides</taxon>
    </lineage>
</organism>
<protein>
    <submittedName>
        <fullName evidence="3">Uncharacterized protein</fullName>
    </submittedName>
</protein>